<dbReference type="Gene3D" id="3.50.4.10">
    <property type="entry name" value="Hepatocyte Growth Factor"/>
    <property type="match status" value="1"/>
</dbReference>
<sequence>MISTVSLKACFALLFAVMSIITDPVGAQWNTGDGGVKWQLDCDFNGYDIGNREIAGDQCGRLCINTPGCNHFSHFQGVCYLKNAPIGTSRQYKADCVCGYIPAGGGGSGGVKGTFWAEQSDAGGCQMPQGDYVVVDAIALGQSQALGNLKWRQGLCGQVLRIDCGNGPVDAVVASTCNLNSDSCGVDMIGKTWRQATANKPPGIVDCSVSLTNRNPIRGNNALCYFRPNSETSNAYYAILGVVNTGGRISSSAVAAGVAGRRNNDGWFEFNGAGSPRFTPDAQVVFSYEDGSSSTFTIRNCLNGGQVKIFQ</sequence>
<accession>A0A0P5KGU7</accession>
<proteinExistence type="predicted"/>
<dbReference type="OrthoDB" id="568194at2759"/>
<dbReference type="EMBL" id="GDIQ01068518">
    <property type="protein sequence ID" value="JAN26219.1"/>
    <property type="molecule type" value="Transcribed_RNA"/>
</dbReference>
<reference evidence="1" key="1">
    <citation type="submission" date="2015-10" db="EMBL/GenBank/DDBJ databases">
        <title>EvidentialGene: Evidence-directed Construction of Complete mRNA Transcriptomes without Genomes.</title>
        <authorList>
            <person name="Gilbert D.G."/>
        </authorList>
    </citation>
    <scope>NUCLEOTIDE SEQUENCE</scope>
</reference>
<dbReference type="AlphaFoldDB" id="A0A0P5KGU7"/>
<evidence type="ECO:0000313" key="1">
    <source>
        <dbReference type="EMBL" id="JAN26219.1"/>
    </source>
</evidence>
<organism evidence="1">
    <name type="scientific">Daphnia magna</name>
    <dbReference type="NCBI Taxonomy" id="35525"/>
    <lineage>
        <taxon>Eukaryota</taxon>
        <taxon>Metazoa</taxon>
        <taxon>Ecdysozoa</taxon>
        <taxon>Arthropoda</taxon>
        <taxon>Crustacea</taxon>
        <taxon>Branchiopoda</taxon>
        <taxon>Diplostraca</taxon>
        <taxon>Cladocera</taxon>
        <taxon>Anomopoda</taxon>
        <taxon>Daphniidae</taxon>
        <taxon>Daphnia</taxon>
    </lineage>
</organism>
<name>A0A0P5KGU7_9CRUS</name>
<protein>
    <submittedName>
        <fullName evidence="1">Uncharacterized protein</fullName>
    </submittedName>
</protein>